<feature type="domain" description="HTH araC/xylS-type" evidence="4">
    <location>
        <begin position="1"/>
        <end position="58"/>
    </location>
</feature>
<evidence type="ECO:0000256" key="2">
    <source>
        <dbReference type="ARBA" id="ARBA00023125"/>
    </source>
</evidence>
<dbReference type="SUPFAM" id="SSF46689">
    <property type="entry name" value="Homeodomain-like"/>
    <property type="match status" value="1"/>
</dbReference>
<name>A0A6J4S1R9_9ACTN</name>
<keyword evidence="3" id="KW-0804">Transcription</keyword>
<sequence>MPPHAYQTQARLDRARSLLLRGWPPARVARETGFADQSHLTRRFKRLVGVTPGRYAEESKNVQYAGAR</sequence>
<dbReference type="InterPro" id="IPR050204">
    <property type="entry name" value="AraC_XylS_family_regulators"/>
</dbReference>
<proteinExistence type="predicted"/>
<evidence type="ECO:0000313" key="5">
    <source>
        <dbReference type="EMBL" id="CAA9481240.1"/>
    </source>
</evidence>
<keyword evidence="2" id="KW-0238">DNA-binding</keyword>
<organism evidence="5">
    <name type="scientific">uncultured Rubrobacteraceae bacterium</name>
    <dbReference type="NCBI Taxonomy" id="349277"/>
    <lineage>
        <taxon>Bacteria</taxon>
        <taxon>Bacillati</taxon>
        <taxon>Actinomycetota</taxon>
        <taxon>Rubrobacteria</taxon>
        <taxon>Rubrobacterales</taxon>
        <taxon>Rubrobacteraceae</taxon>
        <taxon>environmental samples</taxon>
    </lineage>
</organism>
<dbReference type="GO" id="GO:0003700">
    <property type="term" value="F:DNA-binding transcription factor activity"/>
    <property type="evidence" value="ECO:0007669"/>
    <property type="project" value="InterPro"/>
</dbReference>
<dbReference type="PROSITE" id="PS01124">
    <property type="entry name" value="HTH_ARAC_FAMILY_2"/>
    <property type="match status" value="1"/>
</dbReference>
<dbReference type="PANTHER" id="PTHR46796:SF2">
    <property type="entry name" value="TRANSCRIPTIONAL REGULATORY PROTEIN"/>
    <property type="match status" value="1"/>
</dbReference>
<dbReference type="GO" id="GO:0043565">
    <property type="term" value="F:sequence-specific DNA binding"/>
    <property type="evidence" value="ECO:0007669"/>
    <property type="project" value="InterPro"/>
</dbReference>
<dbReference type="PANTHER" id="PTHR46796">
    <property type="entry name" value="HTH-TYPE TRANSCRIPTIONAL ACTIVATOR RHAS-RELATED"/>
    <property type="match status" value="1"/>
</dbReference>
<evidence type="ECO:0000259" key="4">
    <source>
        <dbReference type="PROSITE" id="PS01124"/>
    </source>
</evidence>
<dbReference type="AlphaFoldDB" id="A0A6J4S1R9"/>
<protein>
    <submittedName>
        <fullName evidence="5">Transcriptional regulator, AraC family</fullName>
    </submittedName>
</protein>
<dbReference type="InterPro" id="IPR009057">
    <property type="entry name" value="Homeodomain-like_sf"/>
</dbReference>
<dbReference type="InterPro" id="IPR018060">
    <property type="entry name" value="HTH_AraC"/>
</dbReference>
<dbReference type="EMBL" id="CADCVK010000236">
    <property type="protein sequence ID" value="CAA9481240.1"/>
    <property type="molecule type" value="Genomic_DNA"/>
</dbReference>
<evidence type="ECO:0000256" key="1">
    <source>
        <dbReference type="ARBA" id="ARBA00023015"/>
    </source>
</evidence>
<dbReference type="SMART" id="SM00342">
    <property type="entry name" value="HTH_ARAC"/>
    <property type="match status" value="1"/>
</dbReference>
<accession>A0A6J4S1R9</accession>
<evidence type="ECO:0000256" key="3">
    <source>
        <dbReference type="ARBA" id="ARBA00023163"/>
    </source>
</evidence>
<keyword evidence="1" id="KW-0805">Transcription regulation</keyword>
<gene>
    <name evidence="5" type="ORF">AVDCRST_MAG12-1517</name>
</gene>
<reference evidence="5" key="1">
    <citation type="submission" date="2020-02" db="EMBL/GenBank/DDBJ databases">
        <authorList>
            <person name="Meier V. D."/>
        </authorList>
    </citation>
    <scope>NUCLEOTIDE SEQUENCE</scope>
    <source>
        <strain evidence="5">AVDCRST_MAG12</strain>
    </source>
</reference>
<dbReference type="Pfam" id="PF12833">
    <property type="entry name" value="HTH_18"/>
    <property type="match status" value="1"/>
</dbReference>
<dbReference type="Gene3D" id="1.10.10.60">
    <property type="entry name" value="Homeodomain-like"/>
    <property type="match status" value="1"/>
</dbReference>